<dbReference type="SUPFAM" id="SSF56112">
    <property type="entry name" value="Protein kinase-like (PK-like)"/>
    <property type="match status" value="1"/>
</dbReference>
<dbReference type="InterPro" id="IPR000719">
    <property type="entry name" value="Prot_kinase_dom"/>
</dbReference>
<dbReference type="GO" id="GO:0004674">
    <property type="term" value="F:protein serine/threonine kinase activity"/>
    <property type="evidence" value="ECO:0007669"/>
    <property type="project" value="TreeGrafter"/>
</dbReference>
<dbReference type="Pfam" id="PF00069">
    <property type="entry name" value="Pkinase"/>
    <property type="match status" value="1"/>
</dbReference>
<evidence type="ECO:0000313" key="2">
    <source>
        <dbReference type="EMBL" id="KKN17609.1"/>
    </source>
</evidence>
<dbReference type="PANTHER" id="PTHR44167">
    <property type="entry name" value="OVARIAN-SPECIFIC SERINE/THREONINE-PROTEIN KINASE LOK-RELATED"/>
    <property type="match status" value="1"/>
</dbReference>
<sequence>MNDIKGWQYSPKIKIGKGGQGKVYVAKSKKYEGEYAIKVYKLKWIRNDAKRRKKELRINNEIRVFKSIIHKSIIRYIDSGYLKREDIFYIVMDKADTSLKYYVHDNDLTLEEKIDLFLQIIEGVRILHDHRIIHRDLKPANILIKCNTVKITDFGISFFLEDRNEPRVTSPWEIVGSRNWRSPQTELGRQDEPSIKEDFYSMGKILYFLLNNGKELYREHFDSREFFLPYIHKDPKYLVFEDFFIHTIAENHRDIYDNLDDFIKEFEKAWKEFKTFPIDREIEELIRLAHVFHMNRRYEEHKDLITKAYNMDRGNPYGQYYYGKLLYGENRQESLSCFYDVVNNAGF</sequence>
<dbReference type="GO" id="GO:0005634">
    <property type="term" value="C:nucleus"/>
    <property type="evidence" value="ECO:0007669"/>
    <property type="project" value="TreeGrafter"/>
</dbReference>
<dbReference type="PANTHER" id="PTHR44167:SF24">
    <property type="entry name" value="SERINE_THREONINE-PROTEIN KINASE CHK2"/>
    <property type="match status" value="1"/>
</dbReference>
<protein>
    <recommendedName>
        <fullName evidence="1">Protein kinase domain-containing protein</fullName>
    </recommendedName>
</protein>
<dbReference type="PROSITE" id="PS50011">
    <property type="entry name" value="PROTEIN_KINASE_DOM"/>
    <property type="match status" value="1"/>
</dbReference>
<organism evidence="2">
    <name type="scientific">marine sediment metagenome</name>
    <dbReference type="NCBI Taxonomy" id="412755"/>
    <lineage>
        <taxon>unclassified sequences</taxon>
        <taxon>metagenomes</taxon>
        <taxon>ecological metagenomes</taxon>
    </lineage>
</organism>
<dbReference type="GO" id="GO:0044773">
    <property type="term" value="P:mitotic DNA damage checkpoint signaling"/>
    <property type="evidence" value="ECO:0007669"/>
    <property type="project" value="TreeGrafter"/>
</dbReference>
<comment type="caution">
    <text evidence="2">The sequence shown here is derived from an EMBL/GenBank/DDBJ whole genome shotgun (WGS) entry which is preliminary data.</text>
</comment>
<evidence type="ECO:0000259" key="1">
    <source>
        <dbReference type="PROSITE" id="PS50011"/>
    </source>
</evidence>
<dbReference type="InterPro" id="IPR011009">
    <property type="entry name" value="Kinase-like_dom_sf"/>
</dbReference>
<dbReference type="GO" id="GO:0005737">
    <property type="term" value="C:cytoplasm"/>
    <property type="evidence" value="ECO:0007669"/>
    <property type="project" value="TreeGrafter"/>
</dbReference>
<reference evidence="2" key="1">
    <citation type="journal article" date="2015" name="Nature">
        <title>Complex archaea that bridge the gap between prokaryotes and eukaryotes.</title>
        <authorList>
            <person name="Spang A."/>
            <person name="Saw J.H."/>
            <person name="Jorgensen S.L."/>
            <person name="Zaremba-Niedzwiedzka K."/>
            <person name="Martijn J."/>
            <person name="Lind A.E."/>
            <person name="van Eijk R."/>
            <person name="Schleper C."/>
            <person name="Guy L."/>
            <person name="Ettema T.J."/>
        </authorList>
    </citation>
    <scope>NUCLEOTIDE SEQUENCE</scope>
</reference>
<dbReference type="PROSITE" id="PS00108">
    <property type="entry name" value="PROTEIN_KINASE_ST"/>
    <property type="match status" value="1"/>
</dbReference>
<dbReference type="GO" id="GO:0005524">
    <property type="term" value="F:ATP binding"/>
    <property type="evidence" value="ECO:0007669"/>
    <property type="project" value="InterPro"/>
</dbReference>
<dbReference type="Gene3D" id="3.30.200.20">
    <property type="entry name" value="Phosphorylase Kinase, domain 1"/>
    <property type="match status" value="1"/>
</dbReference>
<proteinExistence type="predicted"/>
<name>A0A0F9NI34_9ZZZZ</name>
<accession>A0A0F9NI34</accession>
<gene>
    <name evidence="2" type="ORF">LCGC14_0964050</name>
</gene>
<dbReference type="CDD" id="cd14014">
    <property type="entry name" value="STKc_PknB_like"/>
    <property type="match status" value="1"/>
</dbReference>
<dbReference type="InterPro" id="IPR008271">
    <property type="entry name" value="Ser/Thr_kinase_AS"/>
</dbReference>
<feature type="domain" description="Protein kinase" evidence="1">
    <location>
        <begin position="9"/>
        <end position="293"/>
    </location>
</feature>
<feature type="non-terminal residue" evidence="2">
    <location>
        <position position="347"/>
    </location>
</feature>
<dbReference type="AlphaFoldDB" id="A0A0F9NI34"/>
<dbReference type="SMART" id="SM00220">
    <property type="entry name" value="S_TKc"/>
    <property type="match status" value="1"/>
</dbReference>
<dbReference type="EMBL" id="LAZR01003504">
    <property type="protein sequence ID" value="KKN17609.1"/>
    <property type="molecule type" value="Genomic_DNA"/>
</dbReference>
<dbReference type="Gene3D" id="1.10.510.10">
    <property type="entry name" value="Transferase(Phosphotransferase) domain 1"/>
    <property type="match status" value="1"/>
</dbReference>